<dbReference type="SUPFAM" id="SSF88946">
    <property type="entry name" value="Sigma2 domain of RNA polymerase sigma factors"/>
    <property type="match status" value="1"/>
</dbReference>
<feature type="domain" description="RNA polymerase sigma factor 70 region 4 type 2" evidence="9">
    <location>
        <begin position="117"/>
        <end position="168"/>
    </location>
</feature>
<dbReference type="CDD" id="cd06171">
    <property type="entry name" value="Sigma70_r4"/>
    <property type="match status" value="1"/>
</dbReference>
<protein>
    <recommendedName>
        <fullName evidence="6">RNA polymerase sigma factor</fullName>
    </recommendedName>
</protein>
<dbReference type="Pfam" id="PF08281">
    <property type="entry name" value="Sigma70_r4_2"/>
    <property type="match status" value="1"/>
</dbReference>
<organism evidence="10 11">
    <name type="scientific">Maricaulis salignorans</name>
    <dbReference type="NCBI Taxonomy" id="144026"/>
    <lineage>
        <taxon>Bacteria</taxon>
        <taxon>Pseudomonadati</taxon>
        <taxon>Pseudomonadota</taxon>
        <taxon>Alphaproteobacteria</taxon>
        <taxon>Maricaulales</taxon>
        <taxon>Maricaulaceae</taxon>
        <taxon>Maricaulis</taxon>
    </lineage>
</organism>
<dbReference type="RefSeq" id="WP_091770180.1">
    <property type="nucleotide sequence ID" value="NZ_FNHG01000011.1"/>
</dbReference>
<feature type="domain" description="RNA polymerase sigma-70 region 2" evidence="8">
    <location>
        <begin position="25"/>
        <end position="89"/>
    </location>
</feature>
<evidence type="ECO:0000256" key="1">
    <source>
        <dbReference type="ARBA" id="ARBA00010641"/>
    </source>
</evidence>
<evidence type="ECO:0000256" key="7">
    <source>
        <dbReference type="SAM" id="MobiDB-lite"/>
    </source>
</evidence>
<dbReference type="NCBIfam" id="TIGR02937">
    <property type="entry name" value="sigma70-ECF"/>
    <property type="match status" value="1"/>
</dbReference>
<dbReference type="STRING" id="144026.SAMN04488568_11153"/>
<dbReference type="InterPro" id="IPR000838">
    <property type="entry name" value="RNA_pol_sigma70_ECF_CS"/>
</dbReference>
<name>A0A1G9T713_9PROT</name>
<evidence type="ECO:0000256" key="5">
    <source>
        <dbReference type="ARBA" id="ARBA00023163"/>
    </source>
</evidence>
<proteinExistence type="inferred from homology"/>
<gene>
    <name evidence="10" type="ORF">SAMN04488568_11153</name>
</gene>
<keyword evidence="5 6" id="KW-0804">Transcription</keyword>
<evidence type="ECO:0000256" key="4">
    <source>
        <dbReference type="ARBA" id="ARBA00023125"/>
    </source>
</evidence>
<dbReference type="GO" id="GO:0006352">
    <property type="term" value="P:DNA-templated transcription initiation"/>
    <property type="evidence" value="ECO:0007669"/>
    <property type="project" value="InterPro"/>
</dbReference>
<keyword evidence="2 6" id="KW-0805">Transcription regulation</keyword>
<evidence type="ECO:0000256" key="6">
    <source>
        <dbReference type="RuleBase" id="RU000716"/>
    </source>
</evidence>
<dbReference type="InterPro" id="IPR007627">
    <property type="entry name" value="RNA_pol_sigma70_r2"/>
</dbReference>
<feature type="compositionally biased region" description="Basic and acidic residues" evidence="7">
    <location>
        <begin position="94"/>
        <end position="107"/>
    </location>
</feature>
<dbReference type="OrthoDB" id="9784272at2"/>
<dbReference type="GO" id="GO:0003677">
    <property type="term" value="F:DNA binding"/>
    <property type="evidence" value="ECO:0007669"/>
    <property type="project" value="UniProtKB-KW"/>
</dbReference>
<dbReference type="InterPro" id="IPR013325">
    <property type="entry name" value="RNA_pol_sigma_r2"/>
</dbReference>
<evidence type="ECO:0000313" key="10">
    <source>
        <dbReference type="EMBL" id="SDM43400.1"/>
    </source>
</evidence>
<keyword evidence="11" id="KW-1185">Reference proteome</keyword>
<evidence type="ECO:0000313" key="11">
    <source>
        <dbReference type="Proteomes" id="UP000199759"/>
    </source>
</evidence>
<dbReference type="Proteomes" id="UP000199759">
    <property type="component" value="Unassembled WGS sequence"/>
</dbReference>
<dbReference type="EMBL" id="FNHG01000011">
    <property type="protein sequence ID" value="SDM43400.1"/>
    <property type="molecule type" value="Genomic_DNA"/>
</dbReference>
<dbReference type="SUPFAM" id="SSF88659">
    <property type="entry name" value="Sigma3 and sigma4 domains of RNA polymerase sigma factors"/>
    <property type="match status" value="1"/>
</dbReference>
<dbReference type="GO" id="GO:0016987">
    <property type="term" value="F:sigma factor activity"/>
    <property type="evidence" value="ECO:0007669"/>
    <property type="project" value="UniProtKB-KW"/>
</dbReference>
<keyword evidence="4 6" id="KW-0238">DNA-binding</keyword>
<dbReference type="PANTHER" id="PTHR43133">
    <property type="entry name" value="RNA POLYMERASE ECF-TYPE SIGMA FACTO"/>
    <property type="match status" value="1"/>
</dbReference>
<dbReference type="InterPro" id="IPR039425">
    <property type="entry name" value="RNA_pol_sigma-70-like"/>
</dbReference>
<keyword evidence="3 6" id="KW-0731">Sigma factor</keyword>
<dbReference type="InterPro" id="IPR013249">
    <property type="entry name" value="RNA_pol_sigma70_r4_t2"/>
</dbReference>
<dbReference type="Pfam" id="PF04542">
    <property type="entry name" value="Sigma70_r2"/>
    <property type="match status" value="1"/>
</dbReference>
<comment type="similarity">
    <text evidence="1 6">Belongs to the sigma-70 factor family. ECF subfamily.</text>
</comment>
<dbReference type="Gene3D" id="1.10.1740.10">
    <property type="match status" value="1"/>
</dbReference>
<evidence type="ECO:0000256" key="2">
    <source>
        <dbReference type="ARBA" id="ARBA00023015"/>
    </source>
</evidence>
<evidence type="ECO:0000259" key="9">
    <source>
        <dbReference type="Pfam" id="PF08281"/>
    </source>
</evidence>
<dbReference type="PANTHER" id="PTHR43133:SF25">
    <property type="entry name" value="RNA POLYMERASE SIGMA FACTOR RFAY-RELATED"/>
    <property type="match status" value="1"/>
</dbReference>
<dbReference type="InterPro" id="IPR013324">
    <property type="entry name" value="RNA_pol_sigma_r3/r4-like"/>
</dbReference>
<evidence type="ECO:0000256" key="3">
    <source>
        <dbReference type="ARBA" id="ARBA00023082"/>
    </source>
</evidence>
<accession>A0A1G9T713</accession>
<dbReference type="AlphaFoldDB" id="A0A1G9T713"/>
<dbReference type="Gene3D" id="1.10.10.10">
    <property type="entry name" value="Winged helix-like DNA-binding domain superfamily/Winged helix DNA-binding domain"/>
    <property type="match status" value="1"/>
</dbReference>
<dbReference type="PROSITE" id="PS01063">
    <property type="entry name" value="SIGMA70_ECF"/>
    <property type="match status" value="1"/>
</dbReference>
<feature type="region of interest" description="Disordered" evidence="7">
    <location>
        <begin position="87"/>
        <end position="108"/>
    </location>
</feature>
<evidence type="ECO:0000259" key="8">
    <source>
        <dbReference type="Pfam" id="PF04542"/>
    </source>
</evidence>
<dbReference type="InterPro" id="IPR014284">
    <property type="entry name" value="RNA_pol_sigma-70_dom"/>
</dbReference>
<dbReference type="InterPro" id="IPR036388">
    <property type="entry name" value="WH-like_DNA-bd_sf"/>
</dbReference>
<sequence length="179" mass="19986">MSAHGTDAALVAAARAGSDNAFARLVDRHQQAVRSFLRRVCRHEADADDLAQETFLAAWTSLRTLDKPERVRSWLFGIAWRRAQGMARSMSRSRQRETDWQEERPGHDQPGTEMNIAMQQALAQLPPDQRAAVALCLAGDWSHADAAQILEMPLGTVKSHVSRGRARLVEILGVREDDH</sequence>
<reference evidence="10 11" key="1">
    <citation type="submission" date="2016-10" db="EMBL/GenBank/DDBJ databases">
        <authorList>
            <person name="de Groot N.N."/>
        </authorList>
    </citation>
    <scope>NUCLEOTIDE SEQUENCE [LARGE SCALE GENOMIC DNA]</scope>
    <source>
        <strain evidence="10 11">DSM 16077</strain>
    </source>
</reference>